<dbReference type="CDD" id="cd03215">
    <property type="entry name" value="ABC_Carb_Monos_II"/>
    <property type="match status" value="1"/>
</dbReference>
<dbReference type="Pfam" id="PF00005">
    <property type="entry name" value="ABC_tran"/>
    <property type="match status" value="2"/>
</dbReference>
<dbReference type="PANTHER" id="PTHR43790">
    <property type="entry name" value="CARBOHYDRATE TRANSPORT ATP-BINDING PROTEIN MG119-RELATED"/>
    <property type="match status" value="1"/>
</dbReference>
<keyword evidence="1" id="KW-0813">Transport</keyword>
<dbReference type="InterPro" id="IPR027417">
    <property type="entry name" value="P-loop_NTPase"/>
</dbReference>
<evidence type="ECO:0000256" key="1">
    <source>
        <dbReference type="ARBA" id="ARBA00022448"/>
    </source>
</evidence>
<dbReference type="AlphaFoldDB" id="A0A3P3QU53"/>
<gene>
    <name evidence="6" type="ORF">EHV10_14100</name>
</gene>
<dbReference type="InterPro" id="IPR017871">
    <property type="entry name" value="ABC_transporter-like_CS"/>
</dbReference>
<evidence type="ECO:0000313" key="7">
    <source>
        <dbReference type="Proteomes" id="UP000272490"/>
    </source>
</evidence>
<dbReference type="InterPro" id="IPR003439">
    <property type="entry name" value="ABC_transporter-like_ATP-bd"/>
</dbReference>
<feature type="domain" description="ABC transporter" evidence="5">
    <location>
        <begin position="260"/>
        <end position="504"/>
    </location>
</feature>
<accession>A0A3P3QU53</accession>
<dbReference type="SMART" id="SM00382">
    <property type="entry name" value="AAA"/>
    <property type="match status" value="2"/>
</dbReference>
<dbReference type="PANTHER" id="PTHR43790:SF9">
    <property type="entry name" value="GALACTOFURANOSE TRANSPORTER ATP-BINDING PROTEIN YTFR"/>
    <property type="match status" value="1"/>
</dbReference>
<dbReference type="Gene3D" id="3.40.50.300">
    <property type="entry name" value="P-loop containing nucleotide triphosphate hydrolases"/>
    <property type="match status" value="2"/>
</dbReference>
<dbReference type="Proteomes" id="UP000272490">
    <property type="component" value="Unassembled WGS sequence"/>
</dbReference>
<proteinExistence type="predicted"/>
<comment type="caution">
    <text evidence="6">The sequence shown here is derived from an EMBL/GenBank/DDBJ whole genome shotgun (WGS) entry which is preliminary data.</text>
</comment>
<sequence length="511" mass="56668">MDRIKLSTKNVSIEFPGVKALEDINFEVSTGEIRAVVGANGAGKSTLMKVLSGANPTYTGEVLLNDKDVELRTPVDAKKCGVQIVYQEVDTALFPNLTVAENIIQGDLVMDKGNAILNWGEVYKEGRKALDRLHISKERINEKDLVSKLSLADKQMVLIAKAIRRRCNFLILDEPTAPLSNQETKELFEVVEHLHKTENIAILFISHRLNEILEICESYTVMRNGKLIGTYPIVESTTTKEIVELMLGRTFEEAYKREEISIGDTIFKTENLSEINGRINDINLHVRKGEILGIAGLVGAGKSELCKTLFGAYKSTGKIILNGKELNLKNPAHAVKNKIALVPEERRKEGVLVEESVSFNLSAASLEKFCKLSFIDKKKVTDNAKSYIQSLNVSTPSPRQLVKKLSGGNQQKVAVGKWLAADCELYIFDEPTKGVDVGAKQDIFDLIHEIAKKGNAVIYATCENQELLALTDRIYVMYNGGISAELITKNTNEDEIMFYSVGGKQSQEEVV</sequence>
<dbReference type="OrthoDB" id="9771863at2"/>
<dbReference type="PROSITE" id="PS00211">
    <property type="entry name" value="ABC_TRANSPORTER_1"/>
    <property type="match status" value="1"/>
</dbReference>
<dbReference type="GO" id="GO:0016887">
    <property type="term" value="F:ATP hydrolysis activity"/>
    <property type="evidence" value="ECO:0007669"/>
    <property type="project" value="InterPro"/>
</dbReference>
<keyword evidence="2" id="KW-0677">Repeat</keyword>
<dbReference type="InterPro" id="IPR050107">
    <property type="entry name" value="ABC_carbohydrate_import_ATPase"/>
</dbReference>
<dbReference type="GO" id="GO:0005524">
    <property type="term" value="F:ATP binding"/>
    <property type="evidence" value="ECO:0007669"/>
    <property type="project" value="UniProtKB-KW"/>
</dbReference>
<dbReference type="InterPro" id="IPR003593">
    <property type="entry name" value="AAA+_ATPase"/>
</dbReference>
<dbReference type="RefSeq" id="WP_128675200.1">
    <property type="nucleotide sequence ID" value="NZ_RRCO01000008.1"/>
</dbReference>
<keyword evidence="7" id="KW-1185">Reference proteome</keyword>
<dbReference type="PROSITE" id="PS50893">
    <property type="entry name" value="ABC_TRANSPORTER_2"/>
    <property type="match status" value="2"/>
</dbReference>
<feature type="domain" description="ABC transporter" evidence="5">
    <location>
        <begin position="6"/>
        <end position="249"/>
    </location>
</feature>
<dbReference type="EMBL" id="RRCO01000008">
    <property type="protein sequence ID" value="RRJ24278.1"/>
    <property type="molecule type" value="Genomic_DNA"/>
</dbReference>
<evidence type="ECO:0000259" key="5">
    <source>
        <dbReference type="PROSITE" id="PS50893"/>
    </source>
</evidence>
<evidence type="ECO:0000256" key="2">
    <source>
        <dbReference type="ARBA" id="ARBA00022737"/>
    </source>
</evidence>
<protein>
    <submittedName>
        <fullName evidence="6">Sugar ABC transporter ATP-binding protein</fullName>
    </submittedName>
</protein>
<organism evidence="6 7">
    <name type="scientific">Lachnoanaerobaculum gingivalis</name>
    <dbReference type="NCBI Taxonomy" id="2490855"/>
    <lineage>
        <taxon>Bacteria</taxon>
        <taxon>Bacillati</taxon>
        <taxon>Bacillota</taxon>
        <taxon>Clostridia</taxon>
        <taxon>Lachnospirales</taxon>
        <taxon>Lachnospiraceae</taxon>
        <taxon>Lachnoanaerobaculum</taxon>
    </lineage>
</organism>
<name>A0A3P3QU53_9FIRM</name>
<evidence type="ECO:0000256" key="3">
    <source>
        <dbReference type="ARBA" id="ARBA00022741"/>
    </source>
</evidence>
<evidence type="ECO:0000256" key="4">
    <source>
        <dbReference type="ARBA" id="ARBA00022840"/>
    </source>
</evidence>
<dbReference type="SUPFAM" id="SSF52540">
    <property type="entry name" value="P-loop containing nucleoside triphosphate hydrolases"/>
    <property type="match status" value="2"/>
</dbReference>
<evidence type="ECO:0000313" key="6">
    <source>
        <dbReference type="EMBL" id="RRJ24278.1"/>
    </source>
</evidence>
<dbReference type="CDD" id="cd03216">
    <property type="entry name" value="ABC_Carb_Monos_I"/>
    <property type="match status" value="1"/>
</dbReference>
<keyword evidence="3" id="KW-0547">Nucleotide-binding</keyword>
<keyword evidence="4 6" id="KW-0067">ATP-binding</keyword>
<reference evidence="6 7" key="1">
    <citation type="submission" date="2018-11" db="EMBL/GenBank/DDBJ databases">
        <title>Genome sequencing of Lachnoanaerobaculum sp. KCOM 2030 (= ChDC B114).</title>
        <authorList>
            <person name="Kook J.-K."/>
            <person name="Park S.-N."/>
            <person name="Lim Y.K."/>
        </authorList>
    </citation>
    <scope>NUCLEOTIDE SEQUENCE [LARGE SCALE GENOMIC DNA]</scope>
    <source>
        <strain evidence="6 7">KCOM 2030</strain>
    </source>
</reference>